<evidence type="ECO:0000313" key="1">
    <source>
        <dbReference type="EMBL" id="QFG74147.1"/>
    </source>
</evidence>
<protein>
    <submittedName>
        <fullName evidence="1">Uncharacterized protein</fullName>
    </submittedName>
</protein>
<proteinExistence type="predicted"/>
<dbReference type="GO" id="GO:0008270">
    <property type="term" value="F:zinc ion binding"/>
    <property type="evidence" value="ECO:0007669"/>
    <property type="project" value="InterPro"/>
</dbReference>
<accession>A0A5J6VJ68</accession>
<dbReference type="EMBL" id="MN448280">
    <property type="protein sequence ID" value="QFG74147.1"/>
    <property type="molecule type" value="Genomic_DNA"/>
</dbReference>
<dbReference type="SUPFAM" id="SSF82919">
    <property type="entry name" value="Zn-finger domain of Sec23/24"/>
    <property type="match status" value="1"/>
</dbReference>
<name>A0A5J6VJ68_9VIRU</name>
<sequence>MYKGKIHYNIMFCNKCNNYYSLSKTLPNDTVSASGYYICNNCSNWKKIPDHTLLYQKKLKNIYHDNNKYTALDIHPRVSMYKLHAYRGITNTI</sequence>
<reference evidence="1" key="1">
    <citation type="journal article" date="2019" name="Philos. Trans. R. Soc. Lond., B, Biol. Sci.">
        <title>Targeted metagenomic recovery of four divergent viruses reveals shared and distinctive characteristics of giant viruses of marine eukaryotes.</title>
        <authorList>
            <person name="Needham D.M."/>
            <person name="Poirier C."/>
            <person name="Hehenberger E."/>
            <person name="Jimenez V."/>
            <person name="Swalwell J.E."/>
            <person name="Santoro A.E."/>
            <person name="Worden A.Z."/>
        </authorList>
    </citation>
    <scope>NUCLEOTIDE SEQUENCE</scope>
    <source>
        <strain evidence="1">OPacV-662</strain>
    </source>
</reference>
<dbReference type="InterPro" id="IPR036174">
    <property type="entry name" value="Znf_Sec23_Sec24_sf"/>
</dbReference>
<organism evidence="1">
    <name type="scientific">Megaviridae environmental sample</name>
    <dbReference type="NCBI Taxonomy" id="1737588"/>
    <lineage>
        <taxon>Viruses</taxon>
        <taxon>Varidnaviria</taxon>
        <taxon>Bamfordvirae</taxon>
        <taxon>Nucleocytoviricota</taxon>
        <taxon>Megaviricetes</taxon>
        <taxon>Imitervirales</taxon>
        <taxon>Mimiviridae</taxon>
        <taxon>environmental samples</taxon>
    </lineage>
</organism>